<dbReference type="EMBL" id="LANX01000001">
    <property type="protein sequence ID" value="KJV69315.1"/>
    <property type="molecule type" value="Genomic_DNA"/>
</dbReference>
<evidence type="ECO:0000256" key="3">
    <source>
        <dbReference type="ARBA" id="ARBA00023136"/>
    </source>
</evidence>
<dbReference type="Pfam" id="PF03717">
    <property type="entry name" value="PBP_dimer"/>
    <property type="match status" value="1"/>
</dbReference>
<keyword evidence="2" id="KW-0378">Hydrolase</keyword>
<dbReference type="NCBIfam" id="TIGR03423">
    <property type="entry name" value="pbp2_mrdA"/>
    <property type="match status" value="1"/>
</dbReference>
<comment type="caution">
    <text evidence="6">The sequence shown here is derived from an EMBL/GenBank/DDBJ whole genome shotgun (WGS) entry which is preliminary data.</text>
</comment>
<dbReference type="Gene3D" id="3.40.710.10">
    <property type="entry name" value="DD-peptidase/beta-lactamase superfamily"/>
    <property type="match status" value="1"/>
</dbReference>
<evidence type="ECO:0000313" key="6">
    <source>
        <dbReference type="EMBL" id="KJV69315.1"/>
    </source>
</evidence>
<dbReference type="PATRIC" id="fig|1359163.3.peg.678"/>
<keyword evidence="7" id="KW-1185">Reference proteome</keyword>
<dbReference type="InterPro" id="IPR001460">
    <property type="entry name" value="PCN-bd_Tpept"/>
</dbReference>
<name>A0A0F3NMP2_9RICK</name>
<evidence type="ECO:0000256" key="2">
    <source>
        <dbReference type="ARBA" id="ARBA00022645"/>
    </source>
</evidence>
<dbReference type="Proteomes" id="UP000033562">
    <property type="component" value="Unassembled WGS sequence"/>
</dbReference>
<dbReference type="InterPro" id="IPR050515">
    <property type="entry name" value="Beta-lactam/transpept"/>
</dbReference>
<sequence length="563" mass="63493">MGLQLVTVSVLTSRLYYLQIVKRNKYQILSDNNRIRETFLLPIRGKILDRNNVELATNKLLYKVLCEIQCVKDVDGLLVELLKLTNKPIKSELIHQMKNNKANIITIYEEIDWYELSKIEFNIEKLSGVYVVPFYKRYYPFSNDCAHIIGYIKNIQGSDYNQYNEIRMGVTGIEYTDDNRLKGALGFVKHEVNAKRKIVRELSRIESISGNNVKLTLDILLQKTISQMLNGNNGAVVVLEIETGNVLALCSSPSYDNNMFINGLSYKSWNKINSNHSLPLINRAIALQTEPASTFKIITALAALKDNVIDVNKKILCTGSLFVGGREFHCWNHRGHGWINMRDAIASSCNVYFFTIAQYINIEIISNIATTFGFAQMFNTGLLEEVMGIVPDKGWRESNLSTAWKLGDTLNIVIGHGYLLVTPLQLAIMIARVASGRKVIPVFHYDKKYQKFLQLDVNNEHLRFVQNALFKVVNSSIGTASKYLRRAGVPILITASGKTGSVQVSNIKSDVKKRDHGIFVGYAPFNSPKYAVSVFMEHTGGAGKSTVLAQNVFNYMLVHGFFD</sequence>
<dbReference type="SUPFAM" id="SSF56601">
    <property type="entry name" value="beta-lactamase/transpeptidase-like"/>
    <property type="match status" value="1"/>
</dbReference>
<dbReference type="GO" id="GO:0009252">
    <property type="term" value="P:peptidoglycan biosynthetic process"/>
    <property type="evidence" value="ECO:0007669"/>
    <property type="project" value="InterPro"/>
</dbReference>
<dbReference type="Gene3D" id="3.90.1310.10">
    <property type="entry name" value="Penicillin-binding protein 2a (Domain 2)"/>
    <property type="match status" value="1"/>
</dbReference>
<accession>A0A0F3NMP2</accession>
<reference evidence="6 7" key="1">
    <citation type="submission" date="2015-02" db="EMBL/GenBank/DDBJ databases">
        <title>Genome Sequencing of Rickettsiales.</title>
        <authorList>
            <person name="Daugherty S.C."/>
            <person name="Su Q."/>
            <person name="Abolude K."/>
            <person name="Beier-Sexton M."/>
            <person name="Carlyon J.A."/>
            <person name="Carter R."/>
            <person name="Day N.P."/>
            <person name="Dumler S.J."/>
            <person name="Dyachenko V."/>
            <person name="Godinez A."/>
            <person name="Kurtti T.J."/>
            <person name="Lichay M."/>
            <person name="Mullins K.E."/>
            <person name="Ott S."/>
            <person name="Pappas-Brown V."/>
            <person name="Paris D.H."/>
            <person name="Patel P."/>
            <person name="Richards A.L."/>
            <person name="Sadzewicz L."/>
            <person name="Sears K."/>
            <person name="Seidman D."/>
            <person name="Sengamalay N."/>
            <person name="Stenos J."/>
            <person name="Tallon L.J."/>
            <person name="Vincent G."/>
            <person name="Fraser C.M."/>
            <person name="Munderloh U."/>
            <person name="Dunning-Hotopp J.C."/>
        </authorList>
    </citation>
    <scope>NUCLEOTIDE SEQUENCE [LARGE SCALE GENOMIC DNA]</scope>
    <source>
        <strain evidence="6 7">RAC413</strain>
    </source>
</reference>
<evidence type="ECO:0000259" key="5">
    <source>
        <dbReference type="Pfam" id="PF03717"/>
    </source>
</evidence>
<protein>
    <submittedName>
        <fullName evidence="6">Penicillin-binding protein 2</fullName>
    </submittedName>
</protein>
<proteinExistence type="predicted"/>
<keyword evidence="2" id="KW-0645">Protease</keyword>
<dbReference type="InterPro" id="IPR036138">
    <property type="entry name" value="PBP_dimer_sf"/>
</dbReference>
<dbReference type="GO" id="GO:0008658">
    <property type="term" value="F:penicillin binding"/>
    <property type="evidence" value="ECO:0007669"/>
    <property type="project" value="InterPro"/>
</dbReference>
<dbReference type="GO" id="GO:0005886">
    <property type="term" value="C:plasma membrane"/>
    <property type="evidence" value="ECO:0007669"/>
    <property type="project" value="TreeGrafter"/>
</dbReference>
<comment type="subcellular location">
    <subcellularLocation>
        <location evidence="1">Membrane</location>
    </subcellularLocation>
</comment>
<feature type="domain" description="Penicillin-binding protein transpeptidase" evidence="4">
    <location>
        <begin position="234"/>
        <end position="553"/>
    </location>
</feature>
<dbReference type="SUPFAM" id="SSF56519">
    <property type="entry name" value="Penicillin binding protein dimerisation domain"/>
    <property type="match status" value="1"/>
</dbReference>
<organism evidence="6 7">
    <name type="scientific">Candidatus Neoehrlichia procyonis str. RAC413</name>
    <dbReference type="NCBI Taxonomy" id="1359163"/>
    <lineage>
        <taxon>Bacteria</taxon>
        <taxon>Pseudomonadati</taxon>
        <taxon>Pseudomonadota</taxon>
        <taxon>Alphaproteobacteria</taxon>
        <taxon>Rickettsiales</taxon>
        <taxon>Anaplasmataceae</taxon>
        <taxon>Candidatus Neoehrlichia</taxon>
    </lineage>
</organism>
<dbReference type="InterPro" id="IPR005311">
    <property type="entry name" value="PBP_dimer"/>
</dbReference>
<dbReference type="AlphaFoldDB" id="A0A0F3NMP2"/>
<dbReference type="PANTHER" id="PTHR30627">
    <property type="entry name" value="PEPTIDOGLYCAN D,D-TRANSPEPTIDASE"/>
    <property type="match status" value="1"/>
</dbReference>
<evidence type="ECO:0000313" key="7">
    <source>
        <dbReference type="Proteomes" id="UP000033562"/>
    </source>
</evidence>
<keyword evidence="2" id="KW-0121">Carboxypeptidase</keyword>
<gene>
    <name evidence="6" type="primary">mrdA</name>
    <name evidence="6" type="ORF">NLO413_0702</name>
</gene>
<evidence type="ECO:0000256" key="1">
    <source>
        <dbReference type="ARBA" id="ARBA00004370"/>
    </source>
</evidence>
<evidence type="ECO:0000259" key="4">
    <source>
        <dbReference type="Pfam" id="PF00905"/>
    </source>
</evidence>
<dbReference type="Pfam" id="PF00905">
    <property type="entry name" value="Transpeptidase"/>
    <property type="match status" value="1"/>
</dbReference>
<keyword evidence="3" id="KW-0472">Membrane</keyword>
<dbReference type="GO" id="GO:0071555">
    <property type="term" value="P:cell wall organization"/>
    <property type="evidence" value="ECO:0007669"/>
    <property type="project" value="TreeGrafter"/>
</dbReference>
<dbReference type="InterPro" id="IPR017790">
    <property type="entry name" value="Penicillin-binding_protein_2"/>
</dbReference>
<feature type="domain" description="Penicillin-binding protein dimerisation" evidence="5">
    <location>
        <begin position="42"/>
        <end position="202"/>
    </location>
</feature>
<dbReference type="GO" id="GO:0009002">
    <property type="term" value="F:serine-type D-Ala-D-Ala carboxypeptidase activity"/>
    <property type="evidence" value="ECO:0007669"/>
    <property type="project" value="InterPro"/>
</dbReference>
<dbReference type="STRING" id="1359163.NLO413_0702"/>
<dbReference type="InterPro" id="IPR012338">
    <property type="entry name" value="Beta-lactam/transpept-like"/>
</dbReference>